<evidence type="ECO:0000313" key="2">
    <source>
        <dbReference type="EMBL" id="BBL87573.1"/>
    </source>
</evidence>
<dbReference type="InterPro" id="IPR012902">
    <property type="entry name" value="N_methyl_site"/>
</dbReference>
<keyword evidence="1" id="KW-1133">Transmembrane helix</keyword>
<dbReference type="Proteomes" id="UP000315115">
    <property type="component" value="Chromosome 1"/>
</dbReference>
<sequence length="166" mass="18730">MYLSNVNTNKGFTLIELLVVMAIMMTVLGMVGGVVIDAADKAKQRAEFLTLQATIEHTAQQSLRQNQKHYIVAEENYLWISKDDIVSNLRQFADSGELLTPTLRHDLEAKAKKITLQSLVFEGVQFVVVSRNGFSLSDPIVVNYGSSLREIPLPRLDYENKSDKWQ</sequence>
<accession>A0A510I1V1</accession>
<dbReference type="RefSeq" id="WP_143691757.1">
    <property type="nucleotide sequence ID" value="NZ_AP019798.1"/>
</dbReference>
<keyword evidence="1" id="KW-0812">Transmembrane</keyword>
<dbReference type="InterPro" id="IPR045584">
    <property type="entry name" value="Pilin-like"/>
</dbReference>
<evidence type="ECO:0008006" key="4">
    <source>
        <dbReference type="Google" id="ProtNLM"/>
    </source>
</evidence>
<evidence type="ECO:0000313" key="3">
    <source>
        <dbReference type="Proteomes" id="UP000315115"/>
    </source>
</evidence>
<organism evidence="2 3">
    <name type="scientific">Vibrio rotiferianus</name>
    <dbReference type="NCBI Taxonomy" id="190895"/>
    <lineage>
        <taxon>Bacteria</taxon>
        <taxon>Pseudomonadati</taxon>
        <taxon>Pseudomonadota</taxon>
        <taxon>Gammaproteobacteria</taxon>
        <taxon>Vibrionales</taxon>
        <taxon>Vibrionaceae</taxon>
        <taxon>Vibrio</taxon>
    </lineage>
</organism>
<protein>
    <recommendedName>
        <fullName evidence="4">Type II secretion system protein GspH</fullName>
    </recommendedName>
</protein>
<reference evidence="3" key="1">
    <citation type="submission" date="2019-07" db="EMBL/GenBank/DDBJ databases">
        <title>Complete Genome Sequences of Vibrion rotiferianus strain AM7.</title>
        <authorList>
            <person name="Miyazaki K."/>
            <person name="Wiseschart A."/>
            <person name="Pootanakit K."/>
            <person name="Ishimori K."/>
            <person name="Kitahara K."/>
        </authorList>
    </citation>
    <scope>NUCLEOTIDE SEQUENCE [LARGE SCALE GENOMIC DNA]</scope>
    <source>
        <strain evidence="3">AM7</strain>
    </source>
</reference>
<feature type="transmembrane region" description="Helical" evidence="1">
    <location>
        <begin position="12"/>
        <end position="36"/>
    </location>
</feature>
<dbReference type="SUPFAM" id="SSF54523">
    <property type="entry name" value="Pili subunits"/>
    <property type="match status" value="1"/>
</dbReference>
<name>A0A510I1V1_9VIBR</name>
<proteinExistence type="predicted"/>
<evidence type="ECO:0000256" key="1">
    <source>
        <dbReference type="SAM" id="Phobius"/>
    </source>
</evidence>
<dbReference type="AlphaFoldDB" id="A0A510I1V1"/>
<dbReference type="EMBL" id="AP019798">
    <property type="protein sequence ID" value="BBL87573.1"/>
    <property type="molecule type" value="Genomic_DNA"/>
</dbReference>
<dbReference type="Pfam" id="PF07963">
    <property type="entry name" value="N_methyl"/>
    <property type="match status" value="1"/>
</dbReference>
<keyword evidence="1" id="KW-0472">Membrane</keyword>
<dbReference type="PROSITE" id="PS00409">
    <property type="entry name" value="PROKAR_NTER_METHYL"/>
    <property type="match status" value="1"/>
</dbReference>
<dbReference type="NCBIfam" id="TIGR02532">
    <property type="entry name" value="IV_pilin_GFxxxE"/>
    <property type="match status" value="1"/>
</dbReference>
<gene>
    <name evidence="2" type="ORF">VroAM7_02260</name>
</gene>